<proteinExistence type="predicted"/>
<reference evidence="1" key="1">
    <citation type="submission" date="2023-03" db="EMBL/GenBank/DDBJ databases">
        <title>Massive genome expansion in bonnet fungi (Mycena s.s.) driven by repeated elements and novel gene families across ecological guilds.</title>
        <authorList>
            <consortium name="Lawrence Berkeley National Laboratory"/>
            <person name="Harder C.B."/>
            <person name="Miyauchi S."/>
            <person name="Viragh M."/>
            <person name="Kuo A."/>
            <person name="Thoen E."/>
            <person name="Andreopoulos B."/>
            <person name="Lu D."/>
            <person name="Skrede I."/>
            <person name="Drula E."/>
            <person name="Henrissat B."/>
            <person name="Morin E."/>
            <person name="Kohler A."/>
            <person name="Barry K."/>
            <person name="LaButti K."/>
            <person name="Morin E."/>
            <person name="Salamov A."/>
            <person name="Lipzen A."/>
            <person name="Mereny Z."/>
            <person name="Hegedus B."/>
            <person name="Baldrian P."/>
            <person name="Stursova M."/>
            <person name="Weitz H."/>
            <person name="Taylor A."/>
            <person name="Grigoriev I.V."/>
            <person name="Nagy L.G."/>
            <person name="Martin F."/>
            <person name="Kauserud H."/>
        </authorList>
    </citation>
    <scope>NUCLEOTIDE SEQUENCE</scope>
    <source>
        <strain evidence="1">CBHHK002</strain>
    </source>
</reference>
<evidence type="ECO:0000313" key="2">
    <source>
        <dbReference type="Proteomes" id="UP001218218"/>
    </source>
</evidence>
<gene>
    <name evidence="1" type="ORF">DFH08DRAFT_952228</name>
</gene>
<keyword evidence="2" id="KW-1185">Reference proteome</keyword>
<name>A0AAD7F2T8_9AGAR</name>
<organism evidence="1 2">
    <name type="scientific">Mycena albidolilacea</name>
    <dbReference type="NCBI Taxonomy" id="1033008"/>
    <lineage>
        <taxon>Eukaryota</taxon>
        <taxon>Fungi</taxon>
        <taxon>Dikarya</taxon>
        <taxon>Basidiomycota</taxon>
        <taxon>Agaricomycotina</taxon>
        <taxon>Agaricomycetes</taxon>
        <taxon>Agaricomycetidae</taxon>
        <taxon>Agaricales</taxon>
        <taxon>Marasmiineae</taxon>
        <taxon>Mycenaceae</taxon>
        <taxon>Mycena</taxon>
    </lineage>
</organism>
<sequence>MSEGTLTRCVPRGASHVGDIGRLVTVTSHGRQRCRELAARDLELVIVHQVDLGRPPAADHVALGSAVLGRGAADTASAA</sequence>
<protein>
    <submittedName>
        <fullName evidence="1">Uncharacterized protein</fullName>
    </submittedName>
</protein>
<accession>A0AAD7F2T8</accession>
<dbReference type="AlphaFoldDB" id="A0AAD7F2T8"/>
<evidence type="ECO:0000313" key="1">
    <source>
        <dbReference type="EMBL" id="KAJ7361704.1"/>
    </source>
</evidence>
<dbReference type="Proteomes" id="UP001218218">
    <property type="component" value="Unassembled WGS sequence"/>
</dbReference>
<dbReference type="EMBL" id="JARIHO010000005">
    <property type="protein sequence ID" value="KAJ7361704.1"/>
    <property type="molecule type" value="Genomic_DNA"/>
</dbReference>
<comment type="caution">
    <text evidence="1">The sequence shown here is derived from an EMBL/GenBank/DDBJ whole genome shotgun (WGS) entry which is preliminary data.</text>
</comment>